<dbReference type="InterPro" id="IPR036274">
    <property type="entry name" value="HR1_rpt_sf"/>
</dbReference>
<dbReference type="SMART" id="SM00742">
    <property type="entry name" value="Hr1"/>
    <property type="match status" value="1"/>
</dbReference>
<accession>A0A7R9A178</accession>
<dbReference type="SUPFAM" id="SSF46585">
    <property type="entry name" value="HR1 repeat"/>
    <property type="match status" value="1"/>
</dbReference>
<feature type="region of interest" description="Disordered" evidence="2">
    <location>
        <begin position="365"/>
        <end position="390"/>
    </location>
</feature>
<dbReference type="PANTHER" id="PTHR21538">
    <property type="entry name" value="ANILLIN/RHOTEKIN RTKN"/>
    <property type="match status" value="1"/>
</dbReference>
<dbReference type="GO" id="GO:0031106">
    <property type="term" value="P:septin ring organization"/>
    <property type="evidence" value="ECO:0007669"/>
    <property type="project" value="TreeGrafter"/>
</dbReference>
<dbReference type="PANTHER" id="PTHR21538:SF24">
    <property type="entry name" value="PH DOMAIN-CONTAINING PROTEIN"/>
    <property type="match status" value="1"/>
</dbReference>
<evidence type="ECO:0000313" key="4">
    <source>
        <dbReference type="EMBL" id="CAD7244459.1"/>
    </source>
</evidence>
<evidence type="ECO:0000256" key="1">
    <source>
        <dbReference type="PROSITE-ProRule" id="PRU01207"/>
    </source>
</evidence>
<dbReference type="Proteomes" id="UP000677054">
    <property type="component" value="Unassembled WGS sequence"/>
</dbReference>
<proteinExistence type="predicted"/>
<name>A0A7R9A178_9CRUS</name>
<dbReference type="GO" id="GO:0000915">
    <property type="term" value="P:actomyosin contractile ring assembly"/>
    <property type="evidence" value="ECO:0007669"/>
    <property type="project" value="TreeGrafter"/>
</dbReference>
<gene>
    <name evidence="4" type="ORF">DSTB1V02_LOCUS4355</name>
</gene>
<dbReference type="GO" id="GO:0007165">
    <property type="term" value="P:signal transduction"/>
    <property type="evidence" value="ECO:0007669"/>
    <property type="project" value="InterPro"/>
</dbReference>
<dbReference type="PROSITE" id="PS51860">
    <property type="entry name" value="REM_1"/>
    <property type="match status" value="1"/>
</dbReference>
<dbReference type="InterPro" id="IPR011072">
    <property type="entry name" value="HR1_rho-bd"/>
</dbReference>
<dbReference type="OrthoDB" id="5817051at2759"/>
<dbReference type="GO" id="GO:0005826">
    <property type="term" value="C:actomyosin contractile ring"/>
    <property type="evidence" value="ECO:0007669"/>
    <property type="project" value="TreeGrafter"/>
</dbReference>
<feature type="region of interest" description="Disordered" evidence="2">
    <location>
        <begin position="530"/>
        <end position="571"/>
    </location>
</feature>
<dbReference type="GO" id="GO:0000281">
    <property type="term" value="P:mitotic cytokinesis"/>
    <property type="evidence" value="ECO:0007669"/>
    <property type="project" value="TreeGrafter"/>
</dbReference>
<dbReference type="Gene3D" id="1.10.287.160">
    <property type="entry name" value="HR1 repeat"/>
    <property type="match status" value="1"/>
</dbReference>
<dbReference type="Pfam" id="PF08174">
    <property type="entry name" value="Anillin"/>
    <property type="match status" value="1"/>
</dbReference>
<dbReference type="EMBL" id="LR900159">
    <property type="protein sequence ID" value="CAD7244459.1"/>
    <property type="molecule type" value="Genomic_DNA"/>
</dbReference>
<dbReference type="EMBL" id="CAJPEV010000642">
    <property type="protein sequence ID" value="CAG0887171.1"/>
    <property type="molecule type" value="Genomic_DNA"/>
</dbReference>
<evidence type="ECO:0000259" key="3">
    <source>
        <dbReference type="PROSITE" id="PS51860"/>
    </source>
</evidence>
<sequence length="571" mass="64217">MSLEDMKTRYRARPGNVDFLQDLDLFYIKQLAQSYKEHDLEQKIDIEMKMREGTTKLLQACKHRSQLLEGAKSLLTSNERMTAYMAELQRRKGVQNGVKKDKSDGSSSLGRVCISNLHIPLIWKDSDYFKNKGDHRRFVVFCLVKIGTEIYDTSLVNPVDRSTTDICFDDVLVFNGVPPDFKCVIEVYSHMVCDDLSIASTPRRIKKTLHTSISRTIGKKLALSLKDELAHGEMGPHFDLVAQATLTVDDVSDTETELDTLKTGRRKSIIIRNRESPKTTYLEPDSSEAFQTWMSALSQRILDHDQWGNAAMEKLEIQSPMSSRTSTLGLRGRPRFASLYEETSISGNSVLAVKLLVLEPRSEEKCSSSGEASARENPNPARQHSARTRSMSASMIATLSTQRECQGSDFEYCQMYSHGNLEDEEDLSRGLHWQSLRTAKPVHVGESIQKEKGRGIIPGITSQQCQHGLARGQGFKNENKLRDVCVSMFGNVHSLDKEENVLARLADIHETRKAKALLVQAEEVTIMGANSEELKSESEMSHSPEDRKHDGLSVLAQKPNEDAQEMTDLSK</sequence>
<feature type="compositionally biased region" description="Basic and acidic residues" evidence="2">
    <location>
        <begin position="532"/>
        <end position="551"/>
    </location>
</feature>
<evidence type="ECO:0000313" key="5">
    <source>
        <dbReference type="Proteomes" id="UP000677054"/>
    </source>
</evidence>
<protein>
    <recommendedName>
        <fullName evidence="3">REM-1 domain-containing protein</fullName>
    </recommendedName>
</protein>
<organism evidence="4">
    <name type="scientific">Darwinula stevensoni</name>
    <dbReference type="NCBI Taxonomy" id="69355"/>
    <lineage>
        <taxon>Eukaryota</taxon>
        <taxon>Metazoa</taxon>
        <taxon>Ecdysozoa</taxon>
        <taxon>Arthropoda</taxon>
        <taxon>Crustacea</taxon>
        <taxon>Oligostraca</taxon>
        <taxon>Ostracoda</taxon>
        <taxon>Podocopa</taxon>
        <taxon>Podocopida</taxon>
        <taxon>Darwinulocopina</taxon>
        <taxon>Darwinuloidea</taxon>
        <taxon>Darwinulidae</taxon>
        <taxon>Darwinula</taxon>
    </lineage>
</organism>
<dbReference type="InterPro" id="IPR051364">
    <property type="entry name" value="Cytokinesis/Rho-signaling"/>
</dbReference>
<evidence type="ECO:0000256" key="2">
    <source>
        <dbReference type="SAM" id="MobiDB-lite"/>
    </source>
</evidence>
<dbReference type="InterPro" id="IPR012966">
    <property type="entry name" value="AHD"/>
</dbReference>
<reference evidence="4" key="1">
    <citation type="submission" date="2020-11" db="EMBL/GenBank/DDBJ databases">
        <authorList>
            <person name="Tran Van P."/>
        </authorList>
    </citation>
    <scope>NUCLEOTIDE SEQUENCE</scope>
</reference>
<feature type="domain" description="REM-1" evidence="3">
    <location>
        <begin position="22"/>
        <end position="97"/>
    </location>
</feature>
<keyword evidence="5" id="KW-1185">Reference proteome</keyword>
<keyword evidence="1" id="KW-0175">Coiled coil</keyword>
<dbReference type="AlphaFoldDB" id="A0A7R9A178"/>